<evidence type="ECO:0000313" key="2">
    <source>
        <dbReference type="Proteomes" id="UP000663722"/>
    </source>
</evidence>
<name>A0A975BVZ1_9BACT</name>
<reference evidence="1" key="1">
    <citation type="journal article" date="2021" name="Microb. Physiol.">
        <title>Proteogenomic Insights into the Physiology of Marine, Sulfate-Reducing, Filamentous Desulfonema limicola and Desulfonema magnum.</title>
        <authorList>
            <person name="Schnaars V."/>
            <person name="Wohlbrand L."/>
            <person name="Scheve S."/>
            <person name="Hinrichs C."/>
            <person name="Reinhardt R."/>
            <person name="Rabus R."/>
        </authorList>
    </citation>
    <scope>NUCLEOTIDE SEQUENCE</scope>
    <source>
        <strain evidence="1">4be13</strain>
    </source>
</reference>
<gene>
    <name evidence="1" type="ORF">dnm_083760</name>
</gene>
<sequence>MRCKNKVKCDGAFFSVYLYIKTIKLSRNDTLFLFFRKLISRVFQGRKTYRFQFS</sequence>
<proteinExistence type="predicted"/>
<dbReference type="KEGG" id="dmm:dnm_083760"/>
<dbReference type="AlphaFoldDB" id="A0A975BVZ1"/>
<dbReference type="EMBL" id="CP061800">
    <property type="protein sequence ID" value="QTA92298.1"/>
    <property type="molecule type" value="Genomic_DNA"/>
</dbReference>
<evidence type="ECO:0000313" key="1">
    <source>
        <dbReference type="EMBL" id="QTA92298.1"/>
    </source>
</evidence>
<accession>A0A975BVZ1</accession>
<keyword evidence="2" id="KW-1185">Reference proteome</keyword>
<organism evidence="1 2">
    <name type="scientific">Desulfonema magnum</name>
    <dbReference type="NCBI Taxonomy" id="45655"/>
    <lineage>
        <taxon>Bacteria</taxon>
        <taxon>Pseudomonadati</taxon>
        <taxon>Thermodesulfobacteriota</taxon>
        <taxon>Desulfobacteria</taxon>
        <taxon>Desulfobacterales</taxon>
        <taxon>Desulfococcaceae</taxon>
        <taxon>Desulfonema</taxon>
    </lineage>
</organism>
<protein>
    <submittedName>
        <fullName evidence="1">Uncharacterized protein</fullName>
    </submittedName>
</protein>
<dbReference type="Proteomes" id="UP000663722">
    <property type="component" value="Chromosome"/>
</dbReference>